<dbReference type="SUPFAM" id="SSF48498">
    <property type="entry name" value="Tetracyclin repressor-like, C-terminal domain"/>
    <property type="match status" value="1"/>
</dbReference>
<feature type="domain" description="HTH tetR-type" evidence="6">
    <location>
        <begin position="16"/>
        <end position="76"/>
    </location>
</feature>
<sequence>MSSPTARRRGPYAGTAQRRRAILESAFEVFSQVGYRSGSMRDIAQRIGIAHTTLLHHFPTKSELLAGVLELRDEQTSPAPAGGSGADFLRGMVEVVRRNQGTPGLTELYCILSAEATNPGHPAHEYFLRRYEATRERVRQGLEEMAARAELREGVDPGRESQRIIAMMDGLQVQWLLDRDSMDMAEQAREYFQSLSVAPI</sequence>
<dbReference type="InterPro" id="IPR050109">
    <property type="entry name" value="HTH-type_TetR-like_transc_reg"/>
</dbReference>
<dbReference type="Proteomes" id="UP001501074">
    <property type="component" value="Unassembled WGS sequence"/>
</dbReference>
<evidence type="ECO:0000256" key="1">
    <source>
        <dbReference type="ARBA" id="ARBA00022491"/>
    </source>
</evidence>
<dbReference type="InterPro" id="IPR001647">
    <property type="entry name" value="HTH_TetR"/>
</dbReference>
<proteinExistence type="predicted"/>
<feature type="DNA-binding region" description="H-T-H motif" evidence="5">
    <location>
        <begin position="39"/>
        <end position="58"/>
    </location>
</feature>
<dbReference type="InterPro" id="IPR039538">
    <property type="entry name" value="BetI_C"/>
</dbReference>
<dbReference type="PROSITE" id="PS50977">
    <property type="entry name" value="HTH_TETR_2"/>
    <property type="match status" value="1"/>
</dbReference>
<keyword evidence="3 5" id="KW-0238">DNA-binding</keyword>
<keyword evidence="8" id="KW-1185">Reference proteome</keyword>
<dbReference type="RefSeq" id="WP_231488863.1">
    <property type="nucleotide sequence ID" value="NZ_BAAAZO010000010.1"/>
</dbReference>
<comment type="caution">
    <text evidence="7">The sequence shown here is derived from an EMBL/GenBank/DDBJ whole genome shotgun (WGS) entry which is preliminary data.</text>
</comment>
<evidence type="ECO:0000256" key="4">
    <source>
        <dbReference type="ARBA" id="ARBA00023163"/>
    </source>
</evidence>
<protein>
    <submittedName>
        <fullName evidence="7">TetR/AcrR family transcriptional regulator</fullName>
    </submittedName>
</protein>
<reference evidence="8" key="1">
    <citation type="journal article" date="2019" name="Int. J. Syst. Evol. Microbiol.">
        <title>The Global Catalogue of Microorganisms (GCM) 10K type strain sequencing project: providing services to taxonomists for standard genome sequencing and annotation.</title>
        <authorList>
            <consortium name="The Broad Institute Genomics Platform"/>
            <consortium name="The Broad Institute Genome Sequencing Center for Infectious Disease"/>
            <person name="Wu L."/>
            <person name="Ma J."/>
        </authorList>
    </citation>
    <scope>NUCLEOTIDE SEQUENCE [LARGE SCALE GENOMIC DNA]</scope>
    <source>
        <strain evidence="8">JCM 16902</strain>
    </source>
</reference>
<keyword evidence="4" id="KW-0804">Transcription</keyword>
<dbReference type="PRINTS" id="PR00455">
    <property type="entry name" value="HTHTETR"/>
</dbReference>
<dbReference type="InterPro" id="IPR036271">
    <property type="entry name" value="Tet_transcr_reg_TetR-rel_C_sf"/>
</dbReference>
<evidence type="ECO:0000313" key="8">
    <source>
        <dbReference type="Proteomes" id="UP001501074"/>
    </source>
</evidence>
<dbReference type="Gene3D" id="1.10.357.10">
    <property type="entry name" value="Tetracycline Repressor, domain 2"/>
    <property type="match status" value="1"/>
</dbReference>
<evidence type="ECO:0000256" key="2">
    <source>
        <dbReference type="ARBA" id="ARBA00023015"/>
    </source>
</evidence>
<evidence type="ECO:0000256" key="3">
    <source>
        <dbReference type="ARBA" id="ARBA00023125"/>
    </source>
</evidence>
<dbReference type="PANTHER" id="PTHR30055">
    <property type="entry name" value="HTH-TYPE TRANSCRIPTIONAL REGULATOR RUTR"/>
    <property type="match status" value="1"/>
</dbReference>
<accession>A0ABP7A977</accession>
<evidence type="ECO:0000259" key="6">
    <source>
        <dbReference type="PROSITE" id="PS50977"/>
    </source>
</evidence>
<dbReference type="InterPro" id="IPR009057">
    <property type="entry name" value="Homeodomain-like_sf"/>
</dbReference>
<name>A0ABP7A977_9ACTN</name>
<organism evidence="7 8">
    <name type="scientific">Kineosporia mesophila</name>
    <dbReference type="NCBI Taxonomy" id="566012"/>
    <lineage>
        <taxon>Bacteria</taxon>
        <taxon>Bacillati</taxon>
        <taxon>Actinomycetota</taxon>
        <taxon>Actinomycetes</taxon>
        <taxon>Kineosporiales</taxon>
        <taxon>Kineosporiaceae</taxon>
        <taxon>Kineosporia</taxon>
    </lineage>
</organism>
<keyword evidence="2" id="KW-0805">Transcription regulation</keyword>
<evidence type="ECO:0000256" key="5">
    <source>
        <dbReference type="PROSITE-ProRule" id="PRU00335"/>
    </source>
</evidence>
<gene>
    <name evidence="7" type="ORF">GCM10022223_50570</name>
</gene>
<dbReference type="Pfam" id="PF00440">
    <property type="entry name" value="TetR_N"/>
    <property type="match status" value="1"/>
</dbReference>
<evidence type="ECO:0000313" key="7">
    <source>
        <dbReference type="EMBL" id="GAA3627166.1"/>
    </source>
</evidence>
<dbReference type="Pfam" id="PF13977">
    <property type="entry name" value="TetR_C_6"/>
    <property type="match status" value="1"/>
</dbReference>
<dbReference type="PANTHER" id="PTHR30055:SF226">
    <property type="entry name" value="HTH-TYPE TRANSCRIPTIONAL REGULATOR PKSA"/>
    <property type="match status" value="1"/>
</dbReference>
<dbReference type="EMBL" id="BAAAZO010000010">
    <property type="protein sequence ID" value="GAA3627166.1"/>
    <property type="molecule type" value="Genomic_DNA"/>
</dbReference>
<keyword evidence="1" id="KW-0678">Repressor</keyword>
<dbReference type="SUPFAM" id="SSF46689">
    <property type="entry name" value="Homeodomain-like"/>
    <property type="match status" value="1"/>
</dbReference>